<dbReference type="SUPFAM" id="SSF81343">
    <property type="entry name" value="Fumarate reductase respiratory complex transmembrane subunits"/>
    <property type="match status" value="1"/>
</dbReference>
<dbReference type="PIRSF" id="PIRSF000178">
    <property type="entry name" value="SDH_cyt_b560"/>
    <property type="match status" value="1"/>
</dbReference>
<evidence type="ECO:0000256" key="8">
    <source>
        <dbReference type="ARBA" id="ARBA00022723"/>
    </source>
</evidence>
<protein>
    <recommendedName>
        <fullName evidence="5">Succinate dehydrogenase cytochrome b556 subunit</fullName>
    </recommendedName>
</protein>
<comment type="caution">
    <text evidence="14">The sequence shown here is derived from an EMBL/GenBank/DDBJ whole genome shotgun (WGS) entry which is preliminary data.</text>
</comment>
<evidence type="ECO:0000256" key="5">
    <source>
        <dbReference type="ARBA" id="ARBA00020076"/>
    </source>
</evidence>
<proteinExistence type="inferred from homology"/>
<evidence type="ECO:0000256" key="12">
    <source>
        <dbReference type="ARBA" id="ARBA00025912"/>
    </source>
</evidence>
<keyword evidence="6" id="KW-0349">Heme</keyword>
<keyword evidence="10" id="KW-0408">Iron</keyword>
<comment type="function">
    <text evidence="2">Membrane-anchoring subunit of succinate dehydrogenase (SDH).</text>
</comment>
<evidence type="ECO:0000256" key="7">
    <source>
        <dbReference type="ARBA" id="ARBA00022692"/>
    </source>
</evidence>
<evidence type="ECO:0000256" key="10">
    <source>
        <dbReference type="ARBA" id="ARBA00023004"/>
    </source>
</evidence>
<dbReference type="PANTHER" id="PTHR10978">
    <property type="entry name" value="SUCCINATE DEHYDROGENASE CYTOCHROME B560 SUBUNIT"/>
    <property type="match status" value="1"/>
</dbReference>
<evidence type="ECO:0000313" key="15">
    <source>
        <dbReference type="Proteomes" id="UP001500392"/>
    </source>
</evidence>
<sequence>MIDPLPLNPLVNSGQKLKVWQTVNDKRPVNLDIGTIALPITAYTSILHRISGVFLVAGVALLFWLLGTSLDGPEGFAQAKACLASFWGKLSIWAVLVGLIYHSAAGVKHLVMDAGIGESMEGGETGAKLVLAVSAVLAVLAGLWIW</sequence>
<dbReference type="InterPro" id="IPR000701">
    <property type="entry name" value="SuccDH_FuR_B_TM-su"/>
</dbReference>
<dbReference type="Pfam" id="PF01127">
    <property type="entry name" value="Sdh_cyt"/>
    <property type="match status" value="1"/>
</dbReference>
<feature type="transmembrane region" description="Helical" evidence="13">
    <location>
        <begin position="126"/>
        <end position="145"/>
    </location>
</feature>
<evidence type="ECO:0000256" key="6">
    <source>
        <dbReference type="ARBA" id="ARBA00022617"/>
    </source>
</evidence>
<name>A0ABP7WB10_9GAMM</name>
<evidence type="ECO:0000256" key="2">
    <source>
        <dbReference type="ARBA" id="ARBA00004050"/>
    </source>
</evidence>
<evidence type="ECO:0000256" key="11">
    <source>
        <dbReference type="ARBA" id="ARBA00023136"/>
    </source>
</evidence>
<evidence type="ECO:0000256" key="13">
    <source>
        <dbReference type="SAM" id="Phobius"/>
    </source>
</evidence>
<feature type="transmembrane region" description="Helical" evidence="13">
    <location>
        <begin position="46"/>
        <end position="66"/>
    </location>
</feature>
<keyword evidence="9 13" id="KW-1133">Transmembrane helix</keyword>
<keyword evidence="11 13" id="KW-0472">Membrane</keyword>
<dbReference type="InterPro" id="IPR018495">
    <property type="entry name" value="Succ_DH_cyt_bsu_CS"/>
</dbReference>
<comment type="cofactor">
    <cofactor evidence="1">
        <name>heme</name>
        <dbReference type="ChEBI" id="CHEBI:30413"/>
    </cofactor>
</comment>
<accession>A0ABP7WB10</accession>
<keyword evidence="8" id="KW-0479">Metal-binding</keyword>
<dbReference type="PANTHER" id="PTHR10978:SF5">
    <property type="entry name" value="SUCCINATE DEHYDROGENASE CYTOCHROME B560 SUBUNIT, MITOCHONDRIAL"/>
    <property type="match status" value="1"/>
</dbReference>
<feature type="transmembrane region" description="Helical" evidence="13">
    <location>
        <begin position="86"/>
        <end position="105"/>
    </location>
</feature>
<evidence type="ECO:0000256" key="1">
    <source>
        <dbReference type="ARBA" id="ARBA00001971"/>
    </source>
</evidence>
<keyword evidence="7 13" id="KW-0812">Transmembrane</keyword>
<dbReference type="EMBL" id="BAABDM010000001">
    <property type="protein sequence ID" value="GAA4085147.1"/>
    <property type="molecule type" value="Genomic_DNA"/>
</dbReference>
<dbReference type="Gene3D" id="1.20.1300.10">
    <property type="entry name" value="Fumarate reductase/succinate dehydrogenase, transmembrane subunit"/>
    <property type="match status" value="1"/>
</dbReference>
<evidence type="ECO:0000313" key="14">
    <source>
        <dbReference type="EMBL" id="GAA4085147.1"/>
    </source>
</evidence>
<evidence type="ECO:0000256" key="3">
    <source>
        <dbReference type="ARBA" id="ARBA00004141"/>
    </source>
</evidence>
<comment type="subunit">
    <text evidence="12">Part of an enzyme complex containing four subunits: a flavoprotein, an iron-sulfur protein, plus two membrane-anchoring proteins, SdhC and SdhD. The complex can form homotrimers.</text>
</comment>
<evidence type="ECO:0000256" key="9">
    <source>
        <dbReference type="ARBA" id="ARBA00022989"/>
    </source>
</evidence>
<reference evidence="15" key="1">
    <citation type="journal article" date="2019" name="Int. J. Syst. Evol. Microbiol.">
        <title>The Global Catalogue of Microorganisms (GCM) 10K type strain sequencing project: providing services to taxonomists for standard genome sequencing and annotation.</title>
        <authorList>
            <consortium name="The Broad Institute Genomics Platform"/>
            <consortium name="The Broad Institute Genome Sequencing Center for Infectious Disease"/>
            <person name="Wu L."/>
            <person name="Ma J."/>
        </authorList>
    </citation>
    <scope>NUCLEOTIDE SEQUENCE [LARGE SCALE GENOMIC DNA]</scope>
    <source>
        <strain evidence="15">JCM 17304</strain>
    </source>
</reference>
<gene>
    <name evidence="14" type="primary">sdhC</name>
    <name evidence="14" type="ORF">GCM10022414_04920</name>
</gene>
<dbReference type="InterPro" id="IPR034804">
    <property type="entry name" value="SQR/QFR_C/D"/>
</dbReference>
<dbReference type="NCBIfam" id="TIGR02970">
    <property type="entry name" value="succ_dehyd_cytB"/>
    <property type="match status" value="1"/>
</dbReference>
<dbReference type="CDD" id="cd03499">
    <property type="entry name" value="SQR_TypeC_SdhC"/>
    <property type="match status" value="1"/>
</dbReference>
<comment type="similarity">
    <text evidence="4">Belongs to the cytochrome b560 family.</text>
</comment>
<dbReference type="Proteomes" id="UP001500392">
    <property type="component" value="Unassembled WGS sequence"/>
</dbReference>
<keyword evidence="15" id="KW-1185">Reference proteome</keyword>
<evidence type="ECO:0000256" key="4">
    <source>
        <dbReference type="ARBA" id="ARBA00007244"/>
    </source>
</evidence>
<organism evidence="14 15">
    <name type="scientific">Zhongshania borealis</name>
    <dbReference type="NCBI Taxonomy" id="889488"/>
    <lineage>
        <taxon>Bacteria</taxon>
        <taxon>Pseudomonadati</taxon>
        <taxon>Pseudomonadota</taxon>
        <taxon>Gammaproteobacteria</taxon>
        <taxon>Cellvibrionales</taxon>
        <taxon>Spongiibacteraceae</taxon>
        <taxon>Zhongshania</taxon>
    </lineage>
</organism>
<dbReference type="PROSITE" id="PS01000">
    <property type="entry name" value="SDH_CYT_1"/>
    <property type="match status" value="1"/>
</dbReference>
<dbReference type="InterPro" id="IPR014314">
    <property type="entry name" value="Succ_DH_cytb556"/>
</dbReference>
<comment type="subcellular location">
    <subcellularLocation>
        <location evidence="3">Membrane</location>
        <topology evidence="3">Multi-pass membrane protein</topology>
    </subcellularLocation>
</comment>